<dbReference type="Proteomes" id="UP000234331">
    <property type="component" value="Unassembled WGS sequence"/>
</dbReference>
<keyword evidence="3" id="KW-1185">Reference proteome</keyword>
<accession>A0A2I2KYI4</accession>
<dbReference type="EMBL" id="FZMO01000464">
    <property type="protein sequence ID" value="SNQ50732.1"/>
    <property type="molecule type" value="Genomic_DNA"/>
</dbReference>
<dbReference type="AlphaFoldDB" id="A0A2I2KYI4"/>
<feature type="region of interest" description="Disordered" evidence="1">
    <location>
        <begin position="1"/>
        <end position="31"/>
    </location>
</feature>
<feature type="compositionally biased region" description="Pro residues" evidence="1">
    <location>
        <begin position="1"/>
        <end position="11"/>
    </location>
</feature>
<protein>
    <submittedName>
        <fullName evidence="2">Uncharacterized protein</fullName>
    </submittedName>
</protein>
<proteinExistence type="predicted"/>
<evidence type="ECO:0000313" key="2">
    <source>
        <dbReference type="EMBL" id="SNQ50732.1"/>
    </source>
</evidence>
<name>A0A2I2KYI4_9ACTN</name>
<reference evidence="2 3" key="1">
    <citation type="submission" date="2017-06" db="EMBL/GenBank/DDBJ databases">
        <authorList>
            <person name="Kim H.J."/>
            <person name="Triplett B.A."/>
        </authorList>
    </citation>
    <scope>NUCLEOTIDE SEQUENCE [LARGE SCALE GENOMIC DNA]</scope>
    <source>
        <strain evidence="2">FRACA_ARgP5</strain>
    </source>
</reference>
<evidence type="ECO:0000256" key="1">
    <source>
        <dbReference type="SAM" id="MobiDB-lite"/>
    </source>
</evidence>
<gene>
    <name evidence="2" type="ORF">FRACA_5160001</name>
</gene>
<evidence type="ECO:0000313" key="3">
    <source>
        <dbReference type="Proteomes" id="UP000234331"/>
    </source>
</evidence>
<sequence>MGAAEVPPPVDEPSLDDEDVPSQPDGARGGEEAAMSLLRTGLGATIIEQISTT</sequence>
<organism evidence="2 3">
    <name type="scientific">Frankia canadensis</name>
    <dbReference type="NCBI Taxonomy" id="1836972"/>
    <lineage>
        <taxon>Bacteria</taxon>
        <taxon>Bacillati</taxon>
        <taxon>Actinomycetota</taxon>
        <taxon>Actinomycetes</taxon>
        <taxon>Frankiales</taxon>
        <taxon>Frankiaceae</taxon>
        <taxon>Frankia</taxon>
    </lineage>
</organism>